<keyword evidence="2 3" id="KW-0663">Pyridoxal phosphate</keyword>
<comment type="caution">
    <text evidence="4">The sequence shown here is derived from an EMBL/GenBank/DDBJ whole genome shotgun (WGS) entry which is preliminary data.</text>
</comment>
<dbReference type="InterPro" id="IPR015421">
    <property type="entry name" value="PyrdxlP-dep_Trfase_major"/>
</dbReference>
<dbReference type="Gene3D" id="3.90.1150.10">
    <property type="entry name" value="Aspartate Aminotransferase, domain 1"/>
    <property type="match status" value="1"/>
</dbReference>
<evidence type="ECO:0000313" key="5">
    <source>
        <dbReference type="Proteomes" id="UP000525652"/>
    </source>
</evidence>
<protein>
    <submittedName>
        <fullName evidence="4">Aminotransferase class III-fold pyridoxal phosphate-dependent enzyme</fullName>
    </submittedName>
</protein>
<reference evidence="4 5" key="1">
    <citation type="submission" date="2020-07" db="EMBL/GenBank/DDBJ databases">
        <authorList>
            <person name="Feng X."/>
        </authorList>
    </citation>
    <scope>NUCLEOTIDE SEQUENCE [LARGE SCALE GENOMIC DNA]</scope>
    <source>
        <strain evidence="4 5">JCM14086</strain>
    </source>
</reference>
<dbReference type="EMBL" id="JACHVA010000138">
    <property type="protein sequence ID" value="MBC2604107.1"/>
    <property type="molecule type" value="Genomic_DNA"/>
</dbReference>
<evidence type="ECO:0000256" key="3">
    <source>
        <dbReference type="RuleBase" id="RU003560"/>
    </source>
</evidence>
<dbReference type="PANTHER" id="PTHR43713:SF3">
    <property type="entry name" value="GLUTAMATE-1-SEMIALDEHYDE 2,1-AMINOMUTASE 1, CHLOROPLASTIC-RELATED"/>
    <property type="match status" value="1"/>
</dbReference>
<organism evidence="4 5">
    <name type="scientific">Puniceicoccus vermicola</name>
    <dbReference type="NCBI Taxonomy" id="388746"/>
    <lineage>
        <taxon>Bacteria</taxon>
        <taxon>Pseudomonadati</taxon>
        <taxon>Verrucomicrobiota</taxon>
        <taxon>Opitutia</taxon>
        <taxon>Puniceicoccales</taxon>
        <taxon>Puniceicoccaceae</taxon>
        <taxon>Puniceicoccus</taxon>
    </lineage>
</organism>
<dbReference type="Proteomes" id="UP000525652">
    <property type="component" value="Unassembled WGS sequence"/>
</dbReference>
<evidence type="ECO:0000256" key="2">
    <source>
        <dbReference type="ARBA" id="ARBA00022898"/>
    </source>
</evidence>
<gene>
    <name evidence="4" type="ORF">H5P30_20175</name>
</gene>
<dbReference type="InterPro" id="IPR015424">
    <property type="entry name" value="PyrdxlP-dep_Trfase"/>
</dbReference>
<dbReference type="GO" id="GO:0008483">
    <property type="term" value="F:transaminase activity"/>
    <property type="evidence" value="ECO:0007669"/>
    <property type="project" value="UniProtKB-KW"/>
</dbReference>
<dbReference type="RefSeq" id="WP_185694724.1">
    <property type="nucleotide sequence ID" value="NZ_JACHVA010000138.1"/>
</dbReference>
<dbReference type="Pfam" id="PF00202">
    <property type="entry name" value="Aminotran_3"/>
    <property type="match status" value="1"/>
</dbReference>
<dbReference type="InterPro" id="IPR005814">
    <property type="entry name" value="Aminotrans_3"/>
</dbReference>
<keyword evidence="4" id="KW-0808">Transferase</keyword>
<sequence length="416" mass="45606">MSSFFDSRLSESRSLFERALQVVPGGIYGHTSPAAGLPGIFPYFAESAEGCRFTDVDGNQYLDFMCGFGPIVLGHQHPEVEEAAARAKAKGNLFNVPSRGFVELAELMVQRVDFADWAVFAKNGSDVTTWALQVAREATGRKKILMLKGAYHGIDAWCAPGYGGIIEEDREHIHRFEWNKLDSLVGMLDSLRDQVAGVFVTPYHHPSFAASEMPENGFLTKVQAECNRRGIVIILDDIRTGFRLHAGGSHRRFGFEPDIACYCKAMGNGFPISSAVGRDSLKTAAAKVFLTGSYWNNADAMAAAATCLTIIERDKVPERIEAIGDRLCRGLTEAAAKHGYVLQCSGPRAAPYPFFEGDQNLRLAQSFCGKAVRKGAFFHPHHNWFLSAAHDEKSIDEAVAIATECLREMSEAGEKA</sequence>
<dbReference type="AlphaFoldDB" id="A0A7X1B218"/>
<name>A0A7X1B218_9BACT</name>
<dbReference type="Gene3D" id="3.40.640.10">
    <property type="entry name" value="Type I PLP-dependent aspartate aminotransferase-like (Major domain)"/>
    <property type="match status" value="1"/>
</dbReference>
<comment type="similarity">
    <text evidence="3">Belongs to the class-III pyridoxal-phosphate-dependent aminotransferase family.</text>
</comment>
<comment type="cofactor">
    <cofactor evidence="1">
        <name>pyridoxal 5'-phosphate</name>
        <dbReference type="ChEBI" id="CHEBI:597326"/>
    </cofactor>
</comment>
<dbReference type="GO" id="GO:0030170">
    <property type="term" value="F:pyridoxal phosphate binding"/>
    <property type="evidence" value="ECO:0007669"/>
    <property type="project" value="InterPro"/>
</dbReference>
<keyword evidence="4" id="KW-0032">Aminotransferase</keyword>
<dbReference type="PANTHER" id="PTHR43713">
    <property type="entry name" value="GLUTAMATE-1-SEMIALDEHYDE 2,1-AMINOMUTASE"/>
    <property type="match status" value="1"/>
</dbReference>
<dbReference type="InterPro" id="IPR015422">
    <property type="entry name" value="PyrdxlP-dep_Trfase_small"/>
</dbReference>
<evidence type="ECO:0000256" key="1">
    <source>
        <dbReference type="ARBA" id="ARBA00001933"/>
    </source>
</evidence>
<keyword evidence="5" id="KW-1185">Reference proteome</keyword>
<accession>A0A7X1B218</accession>
<dbReference type="SUPFAM" id="SSF53383">
    <property type="entry name" value="PLP-dependent transferases"/>
    <property type="match status" value="1"/>
</dbReference>
<proteinExistence type="inferred from homology"/>
<evidence type="ECO:0000313" key="4">
    <source>
        <dbReference type="EMBL" id="MBC2604107.1"/>
    </source>
</evidence>